<evidence type="ECO:0000256" key="4">
    <source>
        <dbReference type="ARBA" id="ARBA00022840"/>
    </source>
</evidence>
<evidence type="ECO:0000256" key="6">
    <source>
        <dbReference type="PROSITE-ProRule" id="PRU10141"/>
    </source>
</evidence>
<feature type="domain" description="Protein kinase" evidence="7">
    <location>
        <begin position="51"/>
        <end position="359"/>
    </location>
</feature>
<evidence type="ECO:0000313" key="9">
    <source>
        <dbReference type="Proteomes" id="UP000807115"/>
    </source>
</evidence>
<protein>
    <recommendedName>
        <fullName evidence="1">[RNA-polymerase]-subunit kinase</fullName>
        <ecNumber evidence="1">2.7.11.23</ecNumber>
    </recommendedName>
</protein>
<accession>A0A921QWK3</accession>
<dbReference type="InterPro" id="IPR050108">
    <property type="entry name" value="CDK"/>
</dbReference>
<evidence type="ECO:0000313" key="8">
    <source>
        <dbReference type="EMBL" id="KAG0529703.1"/>
    </source>
</evidence>
<dbReference type="EMBL" id="CM027684">
    <property type="protein sequence ID" value="KAG0529703.1"/>
    <property type="molecule type" value="Genomic_DNA"/>
</dbReference>
<evidence type="ECO:0000256" key="1">
    <source>
        <dbReference type="ARBA" id="ARBA00012409"/>
    </source>
</evidence>
<keyword evidence="3 6" id="KW-0547">Nucleotide-binding</keyword>
<proteinExistence type="predicted"/>
<dbReference type="SUPFAM" id="SSF56112">
    <property type="entry name" value="Protein kinase-like (PK-like)"/>
    <property type="match status" value="1"/>
</dbReference>
<dbReference type="Gene3D" id="3.30.200.20">
    <property type="entry name" value="Phosphorylase Kinase, domain 1"/>
    <property type="match status" value="1"/>
</dbReference>
<gene>
    <name evidence="8" type="ORF">BDA96_05G120800</name>
</gene>
<dbReference type="PANTHER" id="PTHR24056:SF486">
    <property type="entry name" value="OS12G0427000 PROTEIN"/>
    <property type="match status" value="1"/>
</dbReference>
<evidence type="ECO:0000259" key="7">
    <source>
        <dbReference type="PROSITE" id="PS50011"/>
    </source>
</evidence>
<feature type="binding site" evidence="6">
    <location>
        <position position="80"/>
    </location>
    <ligand>
        <name>ATP</name>
        <dbReference type="ChEBI" id="CHEBI:30616"/>
    </ligand>
</feature>
<dbReference type="InterPro" id="IPR017441">
    <property type="entry name" value="Protein_kinase_ATP_BS"/>
</dbReference>
<dbReference type="Pfam" id="PF00069">
    <property type="entry name" value="Pkinase"/>
    <property type="match status" value="1"/>
</dbReference>
<dbReference type="GO" id="GO:0005524">
    <property type="term" value="F:ATP binding"/>
    <property type="evidence" value="ECO:0007669"/>
    <property type="project" value="UniProtKB-UniRule"/>
</dbReference>
<sequence>MIKTRLRVRAASLHSESMAAVQIEEPPEQKNNASSESMAPVPWLPAVAERYERLEKLGQGMFGDVYKAWDRVLERFVAVKRLSGRTDDRFVRTPLPDFAREVMSLAACRGHPSVVELLATYADCGRADGDCFVVTEYAGPMNLREYAGVRRRNNEPFDEDEVRDVMAQLLAGARHAHRAGVLHRDIVPENVIVDMVGGGRMVYKICGFGMSKPAAQADRDDSGLLASSSPYRAPELFLGSKDYDGRVDTWSLGCIMAELVIGDGVPFFGGALDKEVFNEMLHVVGTKGIVTWKGLERVAPRDKAALLRKTGRGERGYLKETKLPPEVLSPAGFKVLKSLLHSNPDRRLSAADALRKPWFRRRRSFCYFMPRCGP</sequence>
<name>A0A921QWK3_SORBI</name>
<dbReference type="PROSITE" id="PS00107">
    <property type="entry name" value="PROTEIN_KINASE_ATP"/>
    <property type="match status" value="1"/>
</dbReference>
<dbReference type="AlphaFoldDB" id="A0A921QWK3"/>
<evidence type="ECO:0000256" key="5">
    <source>
        <dbReference type="ARBA" id="ARBA00049280"/>
    </source>
</evidence>
<dbReference type="Proteomes" id="UP000807115">
    <property type="component" value="Chromosome 5"/>
</dbReference>
<dbReference type="Gramene" id="OQU83399">
    <property type="protein sequence ID" value="OQU83399"/>
    <property type="gene ID" value="SORBI_3005G110538"/>
</dbReference>
<dbReference type="Gene3D" id="1.10.510.10">
    <property type="entry name" value="Transferase(Phosphotransferase) domain 1"/>
    <property type="match status" value="1"/>
</dbReference>
<keyword evidence="2" id="KW-0597">Phosphoprotein</keyword>
<dbReference type="GO" id="GO:0008353">
    <property type="term" value="F:RNA polymerase II CTD heptapeptide repeat kinase activity"/>
    <property type="evidence" value="ECO:0007669"/>
    <property type="project" value="UniProtKB-EC"/>
</dbReference>
<evidence type="ECO:0000256" key="3">
    <source>
        <dbReference type="ARBA" id="ARBA00022741"/>
    </source>
</evidence>
<dbReference type="PANTHER" id="PTHR24056">
    <property type="entry name" value="CELL DIVISION PROTEIN KINASE"/>
    <property type="match status" value="1"/>
</dbReference>
<reference evidence="8" key="2">
    <citation type="submission" date="2020-10" db="EMBL/GenBank/DDBJ databases">
        <authorList>
            <person name="Cooper E.A."/>
            <person name="Brenton Z.W."/>
            <person name="Flinn B.S."/>
            <person name="Jenkins J."/>
            <person name="Shu S."/>
            <person name="Flowers D."/>
            <person name="Luo F."/>
            <person name="Wang Y."/>
            <person name="Xia P."/>
            <person name="Barry K."/>
            <person name="Daum C."/>
            <person name="Lipzen A."/>
            <person name="Yoshinaga Y."/>
            <person name="Schmutz J."/>
            <person name="Saski C."/>
            <person name="Vermerris W."/>
            <person name="Kresovich S."/>
        </authorList>
    </citation>
    <scope>NUCLEOTIDE SEQUENCE</scope>
</reference>
<evidence type="ECO:0000256" key="2">
    <source>
        <dbReference type="ARBA" id="ARBA00022553"/>
    </source>
</evidence>
<dbReference type="FunFam" id="1.10.510.10:FF:001165">
    <property type="entry name" value="Protein kinase domain containing protein"/>
    <property type="match status" value="1"/>
</dbReference>
<comment type="catalytic activity">
    <reaction evidence="5">
        <text>[DNA-directed RNA polymerase] + ATP = phospho-[DNA-directed RNA polymerase] + ADP + H(+)</text>
        <dbReference type="Rhea" id="RHEA:10216"/>
        <dbReference type="Rhea" id="RHEA-COMP:11321"/>
        <dbReference type="Rhea" id="RHEA-COMP:11322"/>
        <dbReference type="ChEBI" id="CHEBI:15378"/>
        <dbReference type="ChEBI" id="CHEBI:30616"/>
        <dbReference type="ChEBI" id="CHEBI:43176"/>
        <dbReference type="ChEBI" id="CHEBI:68546"/>
        <dbReference type="ChEBI" id="CHEBI:456216"/>
        <dbReference type="EC" id="2.7.11.23"/>
    </reaction>
</comment>
<dbReference type="OMA" id="CDSFLVM"/>
<dbReference type="EC" id="2.7.11.23" evidence="1"/>
<reference evidence="8" key="1">
    <citation type="journal article" date="2019" name="BMC Genomics">
        <title>A new reference genome for Sorghum bicolor reveals high levels of sequence similarity between sweet and grain genotypes: implications for the genetics of sugar metabolism.</title>
        <authorList>
            <person name="Cooper E.A."/>
            <person name="Brenton Z.W."/>
            <person name="Flinn B.S."/>
            <person name="Jenkins J."/>
            <person name="Shu S."/>
            <person name="Flowers D."/>
            <person name="Luo F."/>
            <person name="Wang Y."/>
            <person name="Xia P."/>
            <person name="Barry K."/>
            <person name="Daum C."/>
            <person name="Lipzen A."/>
            <person name="Yoshinaga Y."/>
            <person name="Schmutz J."/>
            <person name="Saski C."/>
            <person name="Vermerris W."/>
            <person name="Kresovich S."/>
        </authorList>
    </citation>
    <scope>NUCLEOTIDE SEQUENCE</scope>
</reference>
<dbReference type="PROSITE" id="PS50011">
    <property type="entry name" value="PROTEIN_KINASE_DOM"/>
    <property type="match status" value="1"/>
</dbReference>
<dbReference type="InterPro" id="IPR000719">
    <property type="entry name" value="Prot_kinase_dom"/>
</dbReference>
<dbReference type="InterPro" id="IPR011009">
    <property type="entry name" value="Kinase-like_dom_sf"/>
</dbReference>
<keyword evidence="4 6" id="KW-0067">ATP-binding</keyword>
<comment type="caution">
    <text evidence="8">The sequence shown here is derived from an EMBL/GenBank/DDBJ whole genome shotgun (WGS) entry which is preliminary data.</text>
</comment>
<organism evidence="8 9">
    <name type="scientific">Sorghum bicolor</name>
    <name type="common">Sorghum</name>
    <name type="synonym">Sorghum vulgare</name>
    <dbReference type="NCBI Taxonomy" id="4558"/>
    <lineage>
        <taxon>Eukaryota</taxon>
        <taxon>Viridiplantae</taxon>
        <taxon>Streptophyta</taxon>
        <taxon>Embryophyta</taxon>
        <taxon>Tracheophyta</taxon>
        <taxon>Spermatophyta</taxon>
        <taxon>Magnoliopsida</taxon>
        <taxon>Liliopsida</taxon>
        <taxon>Poales</taxon>
        <taxon>Poaceae</taxon>
        <taxon>PACMAD clade</taxon>
        <taxon>Panicoideae</taxon>
        <taxon>Andropogonodae</taxon>
        <taxon>Andropogoneae</taxon>
        <taxon>Sorghinae</taxon>
        <taxon>Sorghum</taxon>
    </lineage>
</organism>